<keyword evidence="1" id="KW-0472">Membrane</keyword>
<proteinExistence type="predicted"/>
<dbReference type="EMBL" id="JAQQAF010000005">
    <property type="protein sequence ID" value="KAJ8483894.1"/>
    <property type="molecule type" value="Genomic_DNA"/>
</dbReference>
<evidence type="ECO:0000313" key="2">
    <source>
        <dbReference type="EMBL" id="KAJ8483894.1"/>
    </source>
</evidence>
<dbReference type="AlphaFoldDB" id="A0AAV8QKZ0"/>
<keyword evidence="1" id="KW-0812">Transmembrane</keyword>
<comment type="caution">
    <text evidence="2">The sequence shown here is derived from an EMBL/GenBank/DDBJ whole genome shotgun (WGS) entry which is preliminary data.</text>
</comment>
<protein>
    <submittedName>
        <fullName evidence="2">Uncharacterized protein</fullName>
    </submittedName>
</protein>
<accession>A0AAV8QKZ0</accession>
<feature type="transmembrane region" description="Helical" evidence="1">
    <location>
        <begin position="44"/>
        <end position="66"/>
    </location>
</feature>
<evidence type="ECO:0000256" key="1">
    <source>
        <dbReference type="SAM" id="Phobius"/>
    </source>
</evidence>
<name>A0AAV8QKZ0_ENSVE</name>
<reference evidence="2 3" key="1">
    <citation type="submission" date="2022-12" db="EMBL/GenBank/DDBJ databases">
        <title>Chromosome-scale assembly of the Ensete ventricosum genome.</title>
        <authorList>
            <person name="Dussert Y."/>
            <person name="Stocks J."/>
            <person name="Wendawek A."/>
            <person name="Woldeyes F."/>
            <person name="Nichols R.A."/>
            <person name="Borrell J.S."/>
        </authorList>
    </citation>
    <scope>NUCLEOTIDE SEQUENCE [LARGE SCALE GENOMIC DNA]</scope>
    <source>
        <strain evidence="3">cv. Maze</strain>
        <tissue evidence="2">Seeds</tissue>
    </source>
</reference>
<keyword evidence="3" id="KW-1185">Reference proteome</keyword>
<gene>
    <name evidence="2" type="ORF">OPV22_016379</name>
</gene>
<sequence length="85" mass="9766">MPRVPCSGGGVDGEYALMLPTEDLGLWRQQWHQLALELCDLLPYSWPSLVTCLLCLSTLLHIEFFMSGTRMKMPWRPQNRESPNC</sequence>
<dbReference type="Proteomes" id="UP001222027">
    <property type="component" value="Unassembled WGS sequence"/>
</dbReference>
<evidence type="ECO:0000313" key="3">
    <source>
        <dbReference type="Proteomes" id="UP001222027"/>
    </source>
</evidence>
<keyword evidence="1" id="KW-1133">Transmembrane helix</keyword>
<organism evidence="2 3">
    <name type="scientific">Ensete ventricosum</name>
    <name type="common">Abyssinian banana</name>
    <name type="synonym">Musa ensete</name>
    <dbReference type="NCBI Taxonomy" id="4639"/>
    <lineage>
        <taxon>Eukaryota</taxon>
        <taxon>Viridiplantae</taxon>
        <taxon>Streptophyta</taxon>
        <taxon>Embryophyta</taxon>
        <taxon>Tracheophyta</taxon>
        <taxon>Spermatophyta</taxon>
        <taxon>Magnoliopsida</taxon>
        <taxon>Liliopsida</taxon>
        <taxon>Zingiberales</taxon>
        <taxon>Musaceae</taxon>
        <taxon>Ensete</taxon>
    </lineage>
</organism>